<proteinExistence type="inferred from homology"/>
<dbReference type="GO" id="GO:0044281">
    <property type="term" value="P:small molecule metabolic process"/>
    <property type="evidence" value="ECO:0007669"/>
    <property type="project" value="UniProtKB-ARBA"/>
</dbReference>
<dbReference type="Gene3D" id="3.90.850.10">
    <property type="entry name" value="Fumarylacetoacetase-like, C-terminal domain"/>
    <property type="match status" value="1"/>
</dbReference>
<dbReference type="AlphaFoldDB" id="A0A917IM94"/>
<dbReference type="SUPFAM" id="SSF56529">
    <property type="entry name" value="FAH"/>
    <property type="match status" value="1"/>
</dbReference>
<dbReference type="InterPro" id="IPR011234">
    <property type="entry name" value="Fumarylacetoacetase-like_C"/>
</dbReference>
<evidence type="ECO:0000256" key="2">
    <source>
        <dbReference type="ARBA" id="ARBA00022723"/>
    </source>
</evidence>
<dbReference type="Proteomes" id="UP000600171">
    <property type="component" value="Unassembled WGS sequence"/>
</dbReference>
<evidence type="ECO:0000313" key="5">
    <source>
        <dbReference type="Proteomes" id="UP000600171"/>
    </source>
</evidence>
<organism evidence="4 5">
    <name type="scientific">Rothia aerolata</name>
    <dbReference type="NCBI Taxonomy" id="1812262"/>
    <lineage>
        <taxon>Bacteria</taxon>
        <taxon>Bacillati</taxon>
        <taxon>Actinomycetota</taxon>
        <taxon>Actinomycetes</taxon>
        <taxon>Micrococcales</taxon>
        <taxon>Micrococcaceae</taxon>
        <taxon>Rothia</taxon>
    </lineage>
</organism>
<evidence type="ECO:0000256" key="1">
    <source>
        <dbReference type="ARBA" id="ARBA00010211"/>
    </source>
</evidence>
<dbReference type="InterPro" id="IPR051121">
    <property type="entry name" value="FAH"/>
</dbReference>
<evidence type="ECO:0000313" key="4">
    <source>
        <dbReference type="EMBL" id="GGH57973.1"/>
    </source>
</evidence>
<dbReference type="PANTHER" id="PTHR42796:SF4">
    <property type="entry name" value="FUMARYLACETOACETATE HYDROLASE DOMAIN-CONTAINING PROTEIN 2A"/>
    <property type="match status" value="1"/>
</dbReference>
<comment type="similarity">
    <text evidence="1">Belongs to the FAH family.</text>
</comment>
<dbReference type="Pfam" id="PF01557">
    <property type="entry name" value="FAA_hydrolase"/>
    <property type="match status" value="1"/>
</dbReference>
<dbReference type="GO" id="GO:0046872">
    <property type="term" value="F:metal ion binding"/>
    <property type="evidence" value="ECO:0007669"/>
    <property type="project" value="UniProtKB-KW"/>
</dbReference>
<name>A0A917IM94_9MICC</name>
<dbReference type="GO" id="GO:0003824">
    <property type="term" value="F:catalytic activity"/>
    <property type="evidence" value="ECO:0007669"/>
    <property type="project" value="InterPro"/>
</dbReference>
<keyword evidence="2" id="KW-0479">Metal-binding</keyword>
<dbReference type="EMBL" id="BMDC01000001">
    <property type="protein sequence ID" value="GGH57973.1"/>
    <property type="molecule type" value="Genomic_DNA"/>
</dbReference>
<feature type="domain" description="Fumarylacetoacetase-like C-terminal" evidence="3">
    <location>
        <begin position="73"/>
        <end position="161"/>
    </location>
</feature>
<dbReference type="PANTHER" id="PTHR42796">
    <property type="entry name" value="FUMARYLACETOACETATE HYDROLASE DOMAIN-CONTAINING PROTEIN 2A-RELATED"/>
    <property type="match status" value="1"/>
</dbReference>
<protein>
    <recommendedName>
        <fullName evidence="3">Fumarylacetoacetase-like C-terminal domain-containing protein</fullName>
    </recommendedName>
</protein>
<dbReference type="InterPro" id="IPR036663">
    <property type="entry name" value="Fumarylacetoacetase_C_sf"/>
</dbReference>
<comment type="caution">
    <text evidence="4">The sequence shown here is derived from an EMBL/GenBank/DDBJ whole genome shotgun (WGS) entry which is preliminary data.</text>
</comment>
<evidence type="ECO:0000259" key="3">
    <source>
        <dbReference type="Pfam" id="PF01557"/>
    </source>
</evidence>
<reference evidence="4 5" key="1">
    <citation type="journal article" date="2014" name="Int. J. Syst. Evol. Microbiol.">
        <title>Complete genome sequence of Corynebacterium casei LMG S-19264T (=DSM 44701T), isolated from a smear-ripened cheese.</title>
        <authorList>
            <consortium name="US DOE Joint Genome Institute (JGI-PGF)"/>
            <person name="Walter F."/>
            <person name="Albersmeier A."/>
            <person name="Kalinowski J."/>
            <person name="Ruckert C."/>
        </authorList>
    </citation>
    <scope>NUCLEOTIDE SEQUENCE [LARGE SCALE GENOMIC DNA]</scope>
    <source>
        <strain evidence="4 5">CCM 8669</strain>
    </source>
</reference>
<accession>A0A917IM94</accession>
<gene>
    <name evidence="4" type="ORF">GCM10007359_03670</name>
</gene>
<sequence length="161" mass="17747">MRWGNAKFGENLLAVVEHQNQTFTFDQPLDTLLAQGIPHHIHTAEDIKKLGGHSTDLTFNTLTFAAPVLKPGKILCIGLNYTDHAQEVGAQIPEYPTIFTKYSNALIGPTDPITLPKESTKIDWEAELCVVIGTQTRSVPENQALNHALGYTVINDISVRD</sequence>
<keyword evidence="5" id="KW-1185">Reference proteome</keyword>